<evidence type="ECO:0000313" key="4">
    <source>
        <dbReference type="Proteomes" id="UP000297295"/>
    </source>
</evidence>
<gene>
    <name evidence="3" type="ORF">CUN85_05765</name>
</gene>
<feature type="transmembrane region" description="Helical" evidence="1">
    <location>
        <begin position="45"/>
        <end position="63"/>
    </location>
</feature>
<dbReference type="PANTHER" id="PTHR34473:SF2">
    <property type="entry name" value="UPF0699 TRANSMEMBRANE PROTEIN YDBT"/>
    <property type="match status" value="1"/>
</dbReference>
<dbReference type="EMBL" id="PGGK01000005">
    <property type="protein sequence ID" value="TGC09540.1"/>
    <property type="molecule type" value="Genomic_DNA"/>
</dbReference>
<dbReference type="InterPro" id="IPR005182">
    <property type="entry name" value="YdbS-like_PH"/>
</dbReference>
<proteinExistence type="predicted"/>
<name>A0A4E0Q5S6_9EURY</name>
<comment type="caution">
    <text evidence="3">The sequence shown here is derived from an EMBL/GenBank/DDBJ whole genome shotgun (WGS) entry which is preliminary data.</text>
</comment>
<feature type="transmembrane region" description="Helical" evidence="1">
    <location>
        <begin position="357"/>
        <end position="373"/>
    </location>
</feature>
<feature type="transmembrane region" description="Helical" evidence="1">
    <location>
        <begin position="226"/>
        <end position="250"/>
    </location>
</feature>
<dbReference type="Pfam" id="PF03703">
    <property type="entry name" value="bPH_2"/>
    <property type="match status" value="3"/>
</dbReference>
<accession>A0A4E0Q5S6</accession>
<dbReference type="PANTHER" id="PTHR34473">
    <property type="entry name" value="UPF0699 TRANSMEMBRANE PROTEIN YDBS"/>
    <property type="match status" value="1"/>
</dbReference>
<dbReference type="RefSeq" id="WP_135389386.1">
    <property type="nucleotide sequence ID" value="NZ_PGGK01000005.1"/>
</dbReference>
<reference evidence="3 4" key="1">
    <citation type="submission" date="2017-11" db="EMBL/GenBank/DDBJ databases">
        <title>Isolation and Characterization of Methanogenic Archaea from Saline Meromictic Lake at Siberia.</title>
        <authorList>
            <person name="Shen Y."/>
            <person name="Huang H.-H."/>
            <person name="Lai M.-C."/>
            <person name="Chen S.-C."/>
        </authorList>
    </citation>
    <scope>NUCLEOTIDE SEQUENCE [LARGE SCALE GENOMIC DNA]</scope>
    <source>
        <strain evidence="3 4">SY-01</strain>
    </source>
</reference>
<keyword evidence="1" id="KW-0812">Transmembrane</keyword>
<dbReference type="OrthoDB" id="107421at2157"/>
<dbReference type="InterPro" id="IPR014529">
    <property type="entry name" value="UCP026631"/>
</dbReference>
<sequence>MSDQKRQHPVMIILEMIKNFMYGLPTLFFFTLAIAEDIRSTDITLFLWILIIFTIAFFAYSVLKWYLYTYMYEDGYLHIKRGLIFKTERSIKRERVQTVNIRSGLLQRLLGVATIQIETAGGGVESEIILSAVKVEETHRIKSYLENYEPHVTHDNHEEGLESEYEKTATYVVPLRDMFLAGATSGRFMLLFSLIAAVFSQFYPYIPENFMTFLIEQIIPASDTDILLILTVLLLLLFLSWIISILAFMVQYADFTILRQDDYLHVSWGMIEQKQFSLTKDRVQALSVKEGLLRQPFGLCALTSEVAGGGFKEQNYITIICPILHKSKVNAFMEKLLPEYRIPKSLEPLPSRARKRYLFRALAFVLILVIPLQTVPYGWLSFMLLLPAFLLGLSRYRTGGIDITGKQLTFQFRNINRYQILMIQNHVQSLEISSNPFQRRSDLSTVKASVLSSPSGKNFKVADVDSMEIRKIWEWFSRS</sequence>
<keyword evidence="1" id="KW-0472">Membrane</keyword>
<feature type="domain" description="YdbS-like PH" evidence="2">
    <location>
        <begin position="65"/>
        <end position="144"/>
    </location>
</feature>
<feature type="domain" description="YdbS-like PH" evidence="2">
    <location>
        <begin position="396"/>
        <end position="475"/>
    </location>
</feature>
<dbReference type="PIRSF" id="PIRSF026631">
    <property type="entry name" value="UCP026631"/>
    <property type="match status" value="1"/>
</dbReference>
<organism evidence="3 4">
    <name type="scientific">Methanolobus halotolerans</name>
    <dbReference type="NCBI Taxonomy" id="2052935"/>
    <lineage>
        <taxon>Archaea</taxon>
        <taxon>Methanobacteriati</taxon>
        <taxon>Methanobacteriota</taxon>
        <taxon>Stenosarchaea group</taxon>
        <taxon>Methanomicrobia</taxon>
        <taxon>Methanosarcinales</taxon>
        <taxon>Methanosarcinaceae</taxon>
        <taxon>Methanolobus</taxon>
    </lineage>
</organism>
<evidence type="ECO:0000259" key="2">
    <source>
        <dbReference type="Pfam" id="PF03703"/>
    </source>
</evidence>
<keyword evidence="1" id="KW-1133">Transmembrane helix</keyword>
<evidence type="ECO:0000313" key="3">
    <source>
        <dbReference type="EMBL" id="TGC09540.1"/>
    </source>
</evidence>
<dbReference type="AlphaFoldDB" id="A0A4E0Q5S6"/>
<protein>
    <recommendedName>
        <fullName evidence="2">YdbS-like PH domain-containing protein</fullName>
    </recommendedName>
</protein>
<keyword evidence="4" id="KW-1185">Reference proteome</keyword>
<feature type="transmembrane region" description="Helical" evidence="1">
    <location>
        <begin position="188"/>
        <end position="206"/>
    </location>
</feature>
<dbReference type="Proteomes" id="UP000297295">
    <property type="component" value="Unassembled WGS sequence"/>
</dbReference>
<evidence type="ECO:0000256" key="1">
    <source>
        <dbReference type="SAM" id="Phobius"/>
    </source>
</evidence>
<feature type="domain" description="YdbS-like PH" evidence="2">
    <location>
        <begin position="255"/>
        <end position="332"/>
    </location>
</feature>